<keyword evidence="1" id="KW-1133">Transmembrane helix</keyword>
<feature type="transmembrane region" description="Helical" evidence="1">
    <location>
        <begin position="59"/>
        <end position="79"/>
    </location>
</feature>
<gene>
    <name evidence="2" type="ORF">GCM10023167_13000</name>
</gene>
<sequence length="123" mass="12717">MHWSALPIWIGGIVLMAVGVNLAGGAARDVGMEHLQPAINATFVGFHFIPYAWAFVTRMILWLGVCVGSIGVLGVLAGILAGPPWAAVGAIVAGLVQVTIVLVWATGRLRGGAPRLGRRPASA</sequence>
<feature type="transmembrane region" description="Helical" evidence="1">
    <location>
        <begin position="85"/>
        <end position="105"/>
    </location>
</feature>
<evidence type="ECO:0000313" key="3">
    <source>
        <dbReference type="Proteomes" id="UP001500642"/>
    </source>
</evidence>
<protein>
    <submittedName>
        <fullName evidence="2">Uncharacterized protein</fullName>
    </submittedName>
</protein>
<feature type="transmembrane region" description="Helical" evidence="1">
    <location>
        <begin position="6"/>
        <end position="27"/>
    </location>
</feature>
<dbReference type="Proteomes" id="UP001500642">
    <property type="component" value="Unassembled WGS sequence"/>
</dbReference>
<evidence type="ECO:0000313" key="2">
    <source>
        <dbReference type="EMBL" id="GAA4388345.1"/>
    </source>
</evidence>
<comment type="caution">
    <text evidence="2">The sequence shown here is derived from an EMBL/GenBank/DDBJ whole genome shotgun (WGS) entry which is preliminary data.</text>
</comment>
<dbReference type="EMBL" id="BAABGL010000006">
    <property type="protein sequence ID" value="GAA4388345.1"/>
    <property type="molecule type" value="Genomic_DNA"/>
</dbReference>
<accession>A0ABP8JBT8</accession>
<keyword evidence="3" id="KW-1185">Reference proteome</keyword>
<keyword evidence="1" id="KW-0812">Transmembrane</keyword>
<organism evidence="2 3">
    <name type="scientific">Brevibacterium pityocampae</name>
    <dbReference type="NCBI Taxonomy" id="506594"/>
    <lineage>
        <taxon>Bacteria</taxon>
        <taxon>Bacillati</taxon>
        <taxon>Actinomycetota</taxon>
        <taxon>Actinomycetes</taxon>
        <taxon>Micrococcales</taxon>
        <taxon>Brevibacteriaceae</taxon>
        <taxon>Brevibacterium</taxon>
    </lineage>
</organism>
<name>A0ABP8JBT8_9MICO</name>
<proteinExistence type="predicted"/>
<keyword evidence="1" id="KW-0472">Membrane</keyword>
<dbReference type="RefSeq" id="WP_345030861.1">
    <property type="nucleotide sequence ID" value="NZ_BAABGL010000006.1"/>
</dbReference>
<evidence type="ECO:0000256" key="1">
    <source>
        <dbReference type="SAM" id="Phobius"/>
    </source>
</evidence>
<reference evidence="3" key="1">
    <citation type="journal article" date="2019" name="Int. J. Syst. Evol. Microbiol.">
        <title>The Global Catalogue of Microorganisms (GCM) 10K type strain sequencing project: providing services to taxonomists for standard genome sequencing and annotation.</title>
        <authorList>
            <consortium name="The Broad Institute Genomics Platform"/>
            <consortium name="The Broad Institute Genome Sequencing Center for Infectious Disease"/>
            <person name="Wu L."/>
            <person name="Ma J."/>
        </authorList>
    </citation>
    <scope>NUCLEOTIDE SEQUENCE [LARGE SCALE GENOMIC DNA]</scope>
    <source>
        <strain evidence="3">JCM 17808</strain>
    </source>
</reference>